<organism evidence="2 3">
    <name type="scientific">Gracilimonas mengyeensis</name>
    <dbReference type="NCBI Taxonomy" id="1302730"/>
    <lineage>
        <taxon>Bacteria</taxon>
        <taxon>Pseudomonadati</taxon>
        <taxon>Balneolota</taxon>
        <taxon>Balneolia</taxon>
        <taxon>Balneolales</taxon>
        <taxon>Balneolaceae</taxon>
        <taxon>Gracilimonas</taxon>
    </lineage>
</organism>
<gene>
    <name evidence="2" type="ORF">SAMN06265219_102318</name>
</gene>
<dbReference type="Pfam" id="PF07396">
    <property type="entry name" value="Porin_O_P"/>
    <property type="match status" value="1"/>
</dbReference>
<dbReference type="AlphaFoldDB" id="A0A521BJ96"/>
<keyword evidence="1" id="KW-0732">Signal</keyword>
<name>A0A521BJ96_9BACT</name>
<dbReference type="RefSeq" id="WP_185957151.1">
    <property type="nucleotide sequence ID" value="NZ_FXTP01000002.1"/>
</dbReference>
<dbReference type="Gene3D" id="2.40.160.10">
    <property type="entry name" value="Porin"/>
    <property type="match status" value="1"/>
</dbReference>
<proteinExistence type="predicted"/>
<evidence type="ECO:0000256" key="1">
    <source>
        <dbReference type="SAM" id="SignalP"/>
    </source>
</evidence>
<dbReference type="InterPro" id="IPR010870">
    <property type="entry name" value="Porin_O/P"/>
</dbReference>
<feature type="signal peptide" evidence="1">
    <location>
        <begin position="1"/>
        <end position="20"/>
    </location>
</feature>
<accession>A0A521BJ96</accession>
<dbReference type="EMBL" id="FXTP01000002">
    <property type="protein sequence ID" value="SMO47165.1"/>
    <property type="molecule type" value="Genomic_DNA"/>
</dbReference>
<dbReference type="InterPro" id="IPR023614">
    <property type="entry name" value="Porin_dom_sf"/>
</dbReference>
<protein>
    <submittedName>
        <fullName evidence="2">Phosphate-selective porin O and P</fullName>
    </submittedName>
</protein>
<dbReference type="Proteomes" id="UP000317557">
    <property type="component" value="Unassembled WGS sequence"/>
</dbReference>
<feature type="chain" id="PRO_5021756395" evidence="1">
    <location>
        <begin position="21"/>
        <end position="339"/>
    </location>
</feature>
<evidence type="ECO:0000313" key="3">
    <source>
        <dbReference type="Proteomes" id="UP000317557"/>
    </source>
</evidence>
<sequence length="339" mass="37009">MNNFLKIFLTVFCIAGIASADLKAQQSSENELINELRKMVKSEAFNISSLIMARSTIDFDSDGTRRMTVPQARLKVTGKLDGGFSYNLHFDAADNSILLDAIIGYKISDGANFTVGAQKPGISYEFLTGPHKIDFVSRSQVVTALTQNRDIGAKLSGDLNDNFNYSVGIFNGNSLNSNDNNKFYYAGRLGFSSDEGTLVGGVNAAFGDKNGTSITGKVLPAIDGERVIYGGDLRFENSQVILATEVLGASLEYAGIPDKDNVFGFHVTGGYKFSEKVEMLARYEQFNSDVLSSVETERAVIGYTHYPTGQTAFRINYLLPLDDSAFENHGLALNYQISF</sequence>
<keyword evidence="3" id="KW-1185">Reference proteome</keyword>
<reference evidence="2 3" key="1">
    <citation type="submission" date="2017-05" db="EMBL/GenBank/DDBJ databases">
        <authorList>
            <person name="Varghese N."/>
            <person name="Submissions S."/>
        </authorList>
    </citation>
    <scope>NUCLEOTIDE SEQUENCE [LARGE SCALE GENOMIC DNA]</scope>
    <source>
        <strain evidence="2 3">DSM 21985</strain>
    </source>
</reference>
<dbReference type="SUPFAM" id="SSF56935">
    <property type="entry name" value="Porins"/>
    <property type="match status" value="1"/>
</dbReference>
<evidence type="ECO:0000313" key="2">
    <source>
        <dbReference type="EMBL" id="SMO47165.1"/>
    </source>
</evidence>